<reference evidence="3" key="1">
    <citation type="submission" date="2018-08" db="EMBL/GenBank/DDBJ databases">
        <authorList>
            <person name="Jin W."/>
            <person name="Wang H."/>
            <person name="Yang Y."/>
            <person name="Li M."/>
            <person name="Liu J."/>
        </authorList>
    </citation>
    <scope>NUCLEOTIDE SEQUENCE</scope>
    <source>
        <strain evidence="3">AESS21</strain>
    </source>
</reference>
<dbReference type="InterPro" id="IPR011105">
    <property type="entry name" value="Cell_wall_hydrolase_SleB"/>
</dbReference>
<feature type="compositionally biased region" description="Basic residues" evidence="1">
    <location>
        <begin position="13"/>
        <end position="28"/>
    </location>
</feature>
<accession>A0A944GU70</accession>
<sequence length="418" mass="45990">MSGPRNRSSSGRRSSRVSPRRAKPSAARHKLKRLVLTSPLAFMFLTGSIGQQDILSLLAEKQTDAPRWMMALEPASFATEIKPTLALAASRNVPINPLKERHLTLTSAAKGVRDTNVSGLSALAAEVAPKEIPDEIAVNRSAKGDRHISLAPDRHMVDMAAGAVYALPSMIGGDHERASLPRVSFVKPEPLSEQQSTLLAGIPARTPGKDGPLDLQQVMMARNAAAASFSLVSAYAPETAQDTKEPFNALFGAAKYEQELPPPEDPENPHWWAQKPLPLSVMEKKEQRCLAEGIYFEARGESEEGQIAVAQVVLNRVKNPAYPNSICGVVYQNKHKRNRCQFSFACDGIKDRITQPKSWKLAQRLAKEVIGGKQYSKMVDASTHYHANYVAPRWRKSMVKRGQVGLHIFYKTRAGGWN</sequence>
<proteinExistence type="predicted"/>
<protein>
    <submittedName>
        <fullName evidence="3">Cell wall hydrolase</fullName>
    </submittedName>
</protein>
<feature type="region of interest" description="Disordered" evidence="1">
    <location>
        <begin position="1"/>
        <end position="28"/>
    </location>
</feature>
<dbReference type="InterPro" id="IPR042047">
    <property type="entry name" value="SleB_dom1"/>
</dbReference>
<dbReference type="AlphaFoldDB" id="A0A944GU70"/>
<evidence type="ECO:0000259" key="2">
    <source>
        <dbReference type="Pfam" id="PF07486"/>
    </source>
</evidence>
<name>A0A944GU70_9HYPH</name>
<dbReference type="RefSeq" id="WP_213216694.1">
    <property type="nucleotide sequence ID" value="NZ_JBDWBU010000193.1"/>
</dbReference>
<comment type="caution">
    <text evidence="3">The sequence shown here is derived from an EMBL/GenBank/DDBJ whole genome shotgun (WGS) entry which is preliminary data.</text>
</comment>
<dbReference type="Pfam" id="PF07486">
    <property type="entry name" value="Hydrolase_2"/>
    <property type="match status" value="1"/>
</dbReference>
<gene>
    <name evidence="3" type="ORF">DYI23_13715</name>
</gene>
<feature type="compositionally biased region" description="Low complexity" evidence="1">
    <location>
        <begin position="1"/>
        <end position="12"/>
    </location>
</feature>
<dbReference type="Gene3D" id="1.10.10.2520">
    <property type="entry name" value="Cell wall hydrolase SleB, domain 1"/>
    <property type="match status" value="1"/>
</dbReference>
<evidence type="ECO:0000256" key="1">
    <source>
        <dbReference type="SAM" id="MobiDB-lite"/>
    </source>
</evidence>
<dbReference type="Proteomes" id="UP000705379">
    <property type="component" value="Unassembled WGS sequence"/>
</dbReference>
<feature type="domain" description="Cell wall hydrolase SleB" evidence="2">
    <location>
        <begin position="300"/>
        <end position="410"/>
    </location>
</feature>
<keyword evidence="3" id="KW-0378">Hydrolase</keyword>
<evidence type="ECO:0000313" key="4">
    <source>
        <dbReference type="Proteomes" id="UP000705379"/>
    </source>
</evidence>
<evidence type="ECO:0000313" key="3">
    <source>
        <dbReference type="EMBL" id="MBS8261276.1"/>
    </source>
</evidence>
<organism evidence="3 4">
    <name type="scientific">Roseibium polysiphoniae</name>
    <dbReference type="NCBI Taxonomy" id="2571221"/>
    <lineage>
        <taxon>Bacteria</taxon>
        <taxon>Pseudomonadati</taxon>
        <taxon>Pseudomonadota</taxon>
        <taxon>Alphaproteobacteria</taxon>
        <taxon>Hyphomicrobiales</taxon>
        <taxon>Stappiaceae</taxon>
        <taxon>Roseibium</taxon>
    </lineage>
</organism>
<dbReference type="EMBL" id="QTKU01000003">
    <property type="protein sequence ID" value="MBS8261276.1"/>
    <property type="molecule type" value="Genomic_DNA"/>
</dbReference>
<reference evidence="3" key="2">
    <citation type="journal article" date="2021" name="Microorganisms">
        <title>Bacterial Dimethylsulfoniopropionate Biosynthesis in the East China Sea.</title>
        <authorList>
            <person name="Liu J."/>
            <person name="Zhang Y."/>
            <person name="Liu J."/>
            <person name="Zhong H."/>
            <person name="Williams B.T."/>
            <person name="Zheng Y."/>
            <person name="Curson A.R.J."/>
            <person name="Sun C."/>
            <person name="Sun H."/>
            <person name="Song D."/>
            <person name="Wagner Mackenzie B."/>
            <person name="Bermejo Martinez A."/>
            <person name="Todd J.D."/>
            <person name="Zhang X.H."/>
        </authorList>
    </citation>
    <scope>NUCLEOTIDE SEQUENCE</scope>
    <source>
        <strain evidence="3">AESS21</strain>
    </source>
</reference>
<dbReference type="GO" id="GO:0016787">
    <property type="term" value="F:hydrolase activity"/>
    <property type="evidence" value="ECO:0007669"/>
    <property type="project" value="UniProtKB-KW"/>
</dbReference>